<feature type="chain" id="PRO_5041946283" description="Alpha-amylase" evidence="18">
    <location>
        <begin position="36"/>
        <end position="548"/>
    </location>
</feature>
<evidence type="ECO:0000313" key="21">
    <source>
        <dbReference type="Proteomes" id="UP001285441"/>
    </source>
</evidence>
<feature type="disulfide bond" evidence="14">
    <location>
        <begin position="471"/>
        <end position="506"/>
    </location>
</feature>
<dbReference type="GO" id="GO:0016052">
    <property type="term" value="P:carbohydrate catabolic process"/>
    <property type="evidence" value="ECO:0007669"/>
    <property type="project" value="InterPro"/>
</dbReference>
<dbReference type="CDD" id="cd11319">
    <property type="entry name" value="AmyAc_euk_AmyA"/>
    <property type="match status" value="1"/>
</dbReference>
<evidence type="ECO:0000256" key="7">
    <source>
        <dbReference type="ARBA" id="ARBA00022837"/>
    </source>
</evidence>
<dbReference type="InterPro" id="IPR006046">
    <property type="entry name" value="Alpha_amylase"/>
</dbReference>
<comment type="caution">
    <text evidence="20">The sequence shown here is derived from an EMBL/GenBank/DDBJ whole genome shotgun (WGS) entry which is preliminary data.</text>
</comment>
<dbReference type="Proteomes" id="UP001285441">
    <property type="component" value="Unassembled WGS sequence"/>
</dbReference>
<feature type="active site" description="Proton donor" evidence="12">
    <location>
        <position position="263"/>
    </location>
</feature>
<dbReference type="PANTHER" id="PTHR10357:SF208">
    <property type="entry name" value="ALPHA-AMYLASE"/>
    <property type="match status" value="1"/>
</dbReference>
<evidence type="ECO:0000259" key="19">
    <source>
        <dbReference type="SMART" id="SM00642"/>
    </source>
</evidence>
<feature type="active site" description="Nucleophile" evidence="12">
    <location>
        <position position="239"/>
    </location>
</feature>
<evidence type="ECO:0000256" key="3">
    <source>
        <dbReference type="ARBA" id="ARBA00008061"/>
    </source>
</evidence>
<evidence type="ECO:0000256" key="18">
    <source>
        <dbReference type="SAM" id="SignalP"/>
    </source>
</evidence>
<dbReference type="Pfam" id="PF09260">
    <property type="entry name" value="A_amylase_dom_C"/>
    <property type="match status" value="1"/>
</dbReference>
<feature type="signal peptide" evidence="18">
    <location>
        <begin position="1"/>
        <end position="35"/>
    </location>
</feature>
<dbReference type="GO" id="GO:0005509">
    <property type="term" value="F:calcium ion binding"/>
    <property type="evidence" value="ECO:0007669"/>
    <property type="project" value="InterPro"/>
</dbReference>
<keyword evidence="10 17" id="KW-0119">Carbohydrate metabolism</keyword>
<dbReference type="InterPro" id="IPR013777">
    <property type="entry name" value="A-amylase-like"/>
</dbReference>
<dbReference type="SUPFAM" id="SSF51011">
    <property type="entry name" value="Glycosyl hydrolase domain"/>
    <property type="match status" value="1"/>
</dbReference>
<keyword evidence="5" id="KW-0479">Metal-binding</keyword>
<accession>A0AAE0P3T5</accession>
<evidence type="ECO:0000256" key="12">
    <source>
        <dbReference type="PIRSR" id="PIRSR001024-1"/>
    </source>
</evidence>
<dbReference type="InterPro" id="IPR017853">
    <property type="entry name" value="GH"/>
</dbReference>
<protein>
    <recommendedName>
        <fullName evidence="4 17">Alpha-amylase</fullName>
        <ecNumber evidence="4 17">3.2.1.1</ecNumber>
    </recommendedName>
</protein>
<dbReference type="PIRSF" id="PIRSF001024">
    <property type="entry name" value="Alph-amyl_fung"/>
    <property type="match status" value="1"/>
</dbReference>
<dbReference type="Gene3D" id="3.20.20.80">
    <property type="entry name" value="Glycosidases"/>
    <property type="match status" value="1"/>
</dbReference>
<evidence type="ECO:0000256" key="14">
    <source>
        <dbReference type="PIRSR" id="PIRSR001024-4"/>
    </source>
</evidence>
<feature type="binding site" evidence="15">
    <location>
        <position position="113"/>
    </location>
    <ligand>
        <name>substrate</name>
    </ligand>
</feature>
<dbReference type="SUPFAM" id="SSF51445">
    <property type="entry name" value="(Trans)glycosidases"/>
    <property type="match status" value="1"/>
</dbReference>
<feature type="binding site" evidence="15">
    <location>
        <position position="237"/>
    </location>
    <ligand>
        <name>substrate</name>
    </ligand>
</feature>
<organism evidence="20 21">
    <name type="scientific">Podospora didyma</name>
    <dbReference type="NCBI Taxonomy" id="330526"/>
    <lineage>
        <taxon>Eukaryota</taxon>
        <taxon>Fungi</taxon>
        <taxon>Dikarya</taxon>
        <taxon>Ascomycota</taxon>
        <taxon>Pezizomycotina</taxon>
        <taxon>Sordariomycetes</taxon>
        <taxon>Sordariomycetidae</taxon>
        <taxon>Sordariales</taxon>
        <taxon>Podosporaceae</taxon>
        <taxon>Podospora</taxon>
    </lineage>
</organism>
<evidence type="ECO:0000256" key="13">
    <source>
        <dbReference type="PIRSR" id="PIRSR001024-2"/>
    </source>
</evidence>
<keyword evidence="21" id="KW-1185">Reference proteome</keyword>
<evidence type="ECO:0000256" key="6">
    <source>
        <dbReference type="ARBA" id="ARBA00022801"/>
    </source>
</evidence>
<evidence type="ECO:0000256" key="11">
    <source>
        <dbReference type="ARBA" id="ARBA00023295"/>
    </source>
</evidence>
<evidence type="ECO:0000256" key="17">
    <source>
        <dbReference type="RuleBase" id="RU361134"/>
    </source>
</evidence>
<feature type="binding site" evidence="15">
    <location>
        <position position="377"/>
    </location>
    <ligand>
        <name>substrate</name>
    </ligand>
</feature>
<reference evidence="20" key="2">
    <citation type="submission" date="2023-06" db="EMBL/GenBank/DDBJ databases">
        <authorList>
            <consortium name="Lawrence Berkeley National Laboratory"/>
            <person name="Haridas S."/>
            <person name="Hensen N."/>
            <person name="Bonometti L."/>
            <person name="Westerberg I."/>
            <person name="Brannstrom I.O."/>
            <person name="Guillou S."/>
            <person name="Cros-Aarteil S."/>
            <person name="Calhoun S."/>
            <person name="Kuo A."/>
            <person name="Mondo S."/>
            <person name="Pangilinan J."/>
            <person name="Riley R."/>
            <person name="LaButti K."/>
            <person name="Andreopoulos B."/>
            <person name="Lipzen A."/>
            <person name="Chen C."/>
            <person name="Yanf M."/>
            <person name="Daum C."/>
            <person name="Ng V."/>
            <person name="Clum A."/>
            <person name="Steindorff A."/>
            <person name="Ohm R."/>
            <person name="Martin F."/>
            <person name="Silar P."/>
            <person name="Natvig D."/>
            <person name="Lalanne C."/>
            <person name="Gautier V."/>
            <person name="Ament-velasquez S.L."/>
            <person name="Kruys A."/>
            <person name="Hutchinson M.I."/>
            <person name="Powell A.J."/>
            <person name="Barry K."/>
            <person name="Miller A.N."/>
            <person name="Grigoriev I.V."/>
            <person name="Debuchy R."/>
            <person name="Gladieux P."/>
            <person name="Thoren M.H."/>
            <person name="Johannesson H."/>
        </authorList>
    </citation>
    <scope>NUCLEOTIDE SEQUENCE</scope>
    <source>
        <strain evidence="20">CBS 232.78</strain>
    </source>
</reference>
<dbReference type="SMART" id="SM00642">
    <property type="entry name" value="Aamy"/>
    <property type="match status" value="1"/>
</dbReference>
<keyword evidence="8 14" id="KW-1015">Disulfide bond</keyword>
<dbReference type="EMBL" id="JAULSW010000001">
    <property type="protein sequence ID" value="KAK3392779.1"/>
    <property type="molecule type" value="Genomic_DNA"/>
</dbReference>
<keyword evidence="11 17" id="KW-0326">Glycosidase</keyword>
<keyword evidence="18" id="KW-0732">Signal</keyword>
<dbReference type="AlphaFoldDB" id="A0AAE0P3T5"/>
<evidence type="ECO:0000256" key="9">
    <source>
        <dbReference type="ARBA" id="ARBA00023180"/>
    </source>
</evidence>
<comment type="cofactor">
    <cofactor evidence="2">
        <name>Ca(2+)</name>
        <dbReference type="ChEBI" id="CHEBI:29108"/>
    </cofactor>
</comment>
<dbReference type="GO" id="GO:0004556">
    <property type="term" value="F:alpha-amylase activity"/>
    <property type="evidence" value="ECO:0007669"/>
    <property type="project" value="UniProtKB-UniRule"/>
</dbReference>
<dbReference type="PANTHER" id="PTHR10357">
    <property type="entry name" value="ALPHA-AMYLASE FAMILY MEMBER"/>
    <property type="match status" value="1"/>
</dbReference>
<dbReference type="PRINTS" id="PR00110">
    <property type="entry name" value="ALPHAAMYLASE"/>
</dbReference>
<name>A0AAE0P3T5_9PEZI</name>
<evidence type="ECO:0000256" key="16">
    <source>
        <dbReference type="RuleBase" id="RU003615"/>
    </source>
</evidence>
<dbReference type="InterPro" id="IPR006047">
    <property type="entry name" value="GH13_cat_dom"/>
</dbReference>
<sequence>MAARGSAPHFNALGITAHVLLGLVAFASVCLGAGADEWQSRSIYQVMVDRFARTDLSTTASCTVWETCNGTWAGLISKLDYIQGMGFTAIQISPVVKNLEGSTAVGSAYHGYWSVDNYALNEHFGSSADLKLLSSEVHRRGMYLMIDVVVNNMAAAFNNTVPPPVDFSAFNPFNDAKYFHKYCNVTEWTNPVNYQDCWLYPYGVALADLNTDAPVVVDMMRTWIKGLVANYSIDGIRIDAAKHVNDAFLPAFIGASGVFAFGEVLTGETEDMCRYQTRGLLTGMPNYLEYFPLNAVFNGHSMEELFNERVNTEAGCNNTLVLGTFVENHDSPRFAASVSDMALAKNAMTYVLLNDGIPTVYQGQEQHFSGNSTPFNREPLWSSGYDTTATLYNLTATLNKLRNAAILLSPSYVNTTSETLFYDVNHLCLRKGPDGSQIVFCINNQSGGGPAYQLSIGGFGSGDTVVEVLSCTHTTADGIGNVTAYMDKGEPKVFFLASALNSSGLCPTTSPAAPASSAKNGGARETADIWTSTVLAGIVLGCSVWLFA</sequence>
<feature type="disulfide bond" evidence="14">
    <location>
        <begin position="273"/>
        <end position="316"/>
    </location>
</feature>
<keyword evidence="9" id="KW-0325">Glycoprotein</keyword>
<feature type="disulfide bond" evidence="14">
    <location>
        <begin position="62"/>
        <end position="68"/>
    </location>
</feature>
<evidence type="ECO:0000256" key="2">
    <source>
        <dbReference type="ARBA" id="ARBA00001913"/>
    </source>
</evidence>
<evidence type="ECO:0000256" key="4">
    <source>
        <dbReference type="ARBA" id="ARBA00012595"/>
    </source>
</evidence>
<feature type="disulfide bond" evidence="14">
    <location>
        <begin position="183"/>
        <end position="197"/>
    </location>
</feature>
<reference evidence="20" key="1">
    <citation type="journal article" date="2023" name="Mol. Phylogenet. Evol.">
        <title>Genome-scale phylogeny and comparative genomics of the fungal order Sordariales.</title>
        <authorList>
            <person name="Hensen N."/>
            <person name="Bonometti L."/>
            <person name="Westerberg I."/>
            <person name="Brannstrom I.O."/>
            <person name="Guillou S."/>
            <person name="Cros-Aarteil S."/>
            <person name="Calhoun S."/>
            <person name="Haridas S."/>
            <person name="Kuo A."/>
            <person name="Mondo S."/>
            <person name="Pangilinan J."/>
            <person name="Riley R."/>
            <person name="LaButti K."/>
            <person name="Andreopoulos B."/>
            <person name="Lipzen A."/>
            <person name="Chen C."/>
            <person name="Yan M."/>
            <person name="Daum C."/>
            <person name="Ng V."/>
            <person name="Clum A."/>
            <person name="Steindorff A."/>
            <person name="Ohm R.A."/>
            <person name="Martin F."/>
            <person name="Silar P."/>
            <person name="Natvig D.O."/>
            <person name="Lalanne C."/>
            <person name="Gautier V."/>
            <person name="Ament-Velasquez S.L."/>
            <person name="Kruys A."/>
            <person name="Hutchinson M.I."/>
            <person name="Powell A.J."/>
            <person name="Barry K."/>
            <person name="Miller A.N."/>
            <person name="Grigoriev I.V."/>
            <person name="Debuchy R."/>
            <person name="Gladieux P."/>
            <person name="Hiltunen Thoren M."/>
            <person name="Johannesson H."/>
        </authorList>
    </citation>
    <scope>NUCLEOTIDE SEQUENCE</scope>
    <source>
        <strain evidence="20">CBS 232.78</strain>
    </source>
</reference>
<feature type="domain" description="Glycosyl hydrolase family 13 catalytic" evidence="19">
    <location>
        <begin position="45"/>
        <end position="402"/>
    </location>
</feature>
<evidence type="ECO:0000256" key="10">
    <source>
        <dbReference type="ARBA" id="ARBA00023277"/>
    </source>
</evidence>
<feature type="binding site" evidence="15">
    <location>
        <position position="267"/>
    </location>
    <ligand>
        <name>substrate</name>
    </ligand>
</feature>
<comment type="similarity">
    <text evidence="3 16">Belongs to the glycosyl hydrolase 13 family.</text>
</comment>
<evidence type="ECO:0000256" key="1">
    <source>
        <dbReference type="ARBA" id="ARBA00000548"/>
    </source>
</evidence>
<evidence type="ECO:0000256" key="5">
    <source>
        <dbReference type="ARBA" id="ARBA00022723"/>
    </source>
</evidence>
<dbReference type="Gene3D" id="2.60.40.1180">
    <property type="entry name" value="Golgi alpha-mannosidase II"/>
    <property type="match status" value="1"/>
</dbReference>
<evidence type="ECO:0000256" key="8">
    <source>
        <dbReference type="ARBA" id="ARBA00023157"/>
    </source>
</evidence>
<comment type="catalytic activity">
    <reaction evidence="1 17">
        <text>Endohydrolysis of (1-&gt;4)-alpha-D-glucosidic linkages in polysaccharides containing three or more (1-&gt;4)-alpha-linked D-glucose units.</text>
        <dbReference type="EC" id="3.2.1.1"/>
    </reaction>
</comment>
<dbReference type="InterPro" id="IPR015340">
    <property type="entry name" value="A_amylase_C_dom"/>
</dbReference>
<dbReference type="Pfam" id="PF00128">
    <property type="entry name" value="Alpha-amylase"/>
    <property type="match status" value="2"/>
</dbReference>
<dbReference type="InterPro" id="IPR013780">
    <property type="entry name" value="Glyco_hydro_b"/>
</dbReference>
<dbReference type="EC" id="3.2.1.1" evidence="4 17"/>
<feature type="binding site" evidence="15">
    <location>
        <position position="330"/>
    </location>
    <ligand>
        <name>substrate</name>
    </ligand>
</feature>
<keyword evidence="7" id="KW-0106">Calcium</keyword>
<evidence type="ECO:0000256" key="15">
    <source>
        <dbReference type="PIRSR" id="PIRSR001024-5"/>
    </source>
</evidence>
<feature type="site" description="Transition state stabilizer" evidence="13">
    <location>
        <position position="330"/>
    </location>
</feature>
<keyword evidence="6 17" id="KW-0378">Hydrolase</keyword>
<evidence type="ECO:0000313" key="20">
    <source>
        <dbReference type="EMBL" id="KAK3392779.1"/>
    </source>
</evidence>
<dbReference type="FunFam" id="3.20.20.80:FF:000120">
    <property type="entry name" value="Alpha-amylase A"/>
    <property type="match status" value="1"/>
</dbReference>
<gene>
    <name evidence="20" type="ORF">B0H63DRAFT_1582</name>
</gene>
<proteinExistence type="inferred from homology"/>